<dbReference type="RefSeq" id="WP_378161146.1">
    <property type="nucleotide sequence ID" value="NZ_JBHSBU010000001.1"/>
</dbReference>
<dbReference type="Gene3D" id="3.40.50.300">
    <property type="entry name" value="P-loop containing nucleotide triphosphate hydrolases"/>
    <property type="match status" value="1"/>
</dbReference>
<name>A0ABV8MLB9_9NEIS</name>
<evidence type="ECO:0000313" key="3">
    <source>
        <dbReference type="EMBL" id="MFC4158457.1"/>
    </source>
</evidence>
<evidence type="ECO:0000256" key="1">
    <source>
        <dbReference type="SAM" id="Phobius"/>
    </source>
</evidence>
<dbReference type="InterPro" id="IPR027417">
    <property type="entry name" value="P-loop_NTPase"/>
</dbReference>
<gene>
    <name evidence="3" type="ORF">ACFOW7_03685</name>
</gene>
<proteinExistence type="predicted"/>
<keyword evidence="1" id="KW-0472">Membrane</keyword>
<evidence type="ECO:0000313" key="4">
    <source>
        <dbReference type="Proteomes" id="UP001595791"/>
    </source>
</evidence>
<sequence>MITLITGLPGNGKSLFALHHVKKRSDKEDRQVYYNGIPELTLDWVQLDEAKDWHTLPAGSIVVIDEAQRIFPRRKLGAPVPEHVSQFETHRHHGFDVYIITQHPSLIDPHLRALVGQHFHVVRQFGLQRAKIYEWPRAADVTKKSDLAEAQPHRWSYPTEVFSWYKSSELHTHKRNIPKKLWLLLLVAVCVPALVYATTHVMSRFVEKPATDSVVDSAPAIGSVPAPLAASSSSVAGPLTREQYMQERQPRLLGFPATAPAYDRITTPVAAPRPAACLTTKTRCACYTQQGTLMPDMPVDICVQIARNGYFDDTLRDSVPVVASVASPAAAPPTSPVAPVPPVAVATAPGAITAPVRNPAVWW</sequence>
<evidence type="ECO:0000259" key="2">
    <source>
        <dbReference type="Pfam" id="PF05707"/>
    </source>
</evidence>
<dbReference type="Pfam" id="PF05707">
    <property type="entry name" value="Zot"/>
    <property type="match status" value="1"/>
</dbReference>
<dbReference type="EMBL" id="JBHSBU010000001">
    <property type="protein sequence ID" value="MFC4158457.1"/>
    <property type="molecule type" value="Genomic_DNA"/>
</dbReference>
<keyword evidence="1" id="KW-0812">Transmembrane</keyword>
<dbReference type="InterPro" id="IPR008900">
    <property type="entry name" value="Zot_N"/>
</dbReference>
<dbReference type="SUPFAM" id="SSF52540">
    <property type="entry name" value="P-loop containing nucleoside triphosphate hydrolases"/>
    <property type="match status" value="1"/>
</dbReference>
<keyword evidence="1" id="KW-1133">Transmembrane helix</keyword>
<accession>A0ABV8MLB9</accession>
<feature type="domain" description="Zona occludens toxin N-terminal" evidence="2">
    <location>
        <begin position="46"/>
        <end position="168"/>
    </location>
</feature>
<organism evidence="3 4">
    <name type="scientific">Chitinimonas lacunae</name>
    <dbReference type="NCBI Taxonomy" id="1963018"/>
    <lineage>
        <taxon>Bacteria</taxon>
        <taxon>Pseudomonadati</taxon>
        <taxon>Pseudomonadota</taxon>
        <taxon>Betaproteobacteria</taxon>
        <taxon>Neisseriales</taxon>
        <taxon>Chitinibacteraceae</taxon>
        <taxon>Chitinimonas</taxon>
    </lineage>
</organism>
<feature type="transmembrane region" description="Helical" evidence="1">
    <location>
        <begin position="181"/>
        <end position="199"/>
    </location>
</feature>
<comment type="caution">
    <text evidence="3">The sequence shown here is derived from an EMBL/GenBank/DDBJ whole genome shotgun (WGS) entry which is preliminary data.</text>
</comment>
<dbReference type="Proteomes" id="UP001595791">
    <property type="component" value="Unassembled WGS sequence"/>
</dbReference>
<keyword evidence="4" id="KW-1185">Reference proteome</keyword>
<reference evidence="4" key="1">
    <citation type="journal article" date="2019" name="Int. J. Syst. Evol. Microbiol.">
        <title>The Global Catalogue of Microorganisms (GCM) 10K type strain sequencing project: providing services to taxonomists for standard genome sequencing and annotation.</title>
        <authorList>
            <consortium name="The Broad Institute Genomics Platform"/>
            <consortium name="The Broad Institute Genome Sequencing Center for Infectious Disease"/>
            <person name="Wu L."/>
            <person name="Ma J."/>
        </authorList>
    </citation>
    <scope>NUCLEOTIDE SEQUENCE [LARGE SCALE GENOMIC DNA]</scope>
    <source>
        <strain evidence="4">LMG 29894</strain>
    </source>
</reference>
<protein>
    <submittedName>
        <fullName evidence="3">Zonular occludens toxin domain-containing protein</fullName>
    </submittedName>
</protein>